<feature type="region of interest" description="Disordered" evidence="1">
    <location>
        <begin position="45"/>
        <end position="68"/>
    </location>
</feature>
<gene>
    <name evidence="2" type="ORF">HUJ06_013325</name>
</gene>
<protein>
    <submittedName>
        <fullName evidence="2">Uncharacterized protein</fullName>
    </submittedName>
</protein>
<name>A0A822Z1W7_NELNU</name>
<organism evidence="2 3">
    <name type="scientific">Nelumbo nucifera</name>
    <name type="common">Sacred lotus</name>
    <dbReference type="NCBI Taxonomy" id="4432"/>
    <lineage>
        <taxon>Eukaryota</taxon>
        <taxon>Viridiplantae</taxon>
        <taxon>Streptophyta</taxon>
        <taxon>Embryophyta</taxon>
        <taxon>Tracheophyta</taxon>
        <taxon>Spermatophyta</taxon>
        <taxon>Magnoliopsida</taxon>
        <taxon>Proteales</taxon>
        <taxon>Nelumbonaceae</taxon>
        <taxon>Nelumbo</taxon>
    </lineage>
</organism>
<accession>A0A822Z1W7</accession>
<dbReference type="AlphaFoldDB" id="A0A822Z1W7"/>
<keyword evidence="3" id="KW-1185">Reference proteome</keyword>
<evidence type="ECO:0000313" key="2">
    <source>
        <dbReference type="EMBL" id="DAD39002.1"/>
    </source>
</evidence>
<evidence type="ECO:0000313" key="3">
    <source>
        <dbReference type="Proteomes" id="UP000607653"/>
    </source>
</evidence>
<comment type="caution">
    <text evidence="2">The sequence shown here is derived from an EMBL/GenBank/DDBJ whole genome shotgun (WGS) entry which is preliminary data.</text>
</comment>
<sequence length="85" mass="9676">MLNVRPPPNLVEDGDAADDQCSSFLLPPLYVEGREKMNSVFLFGGSEKKKEKEKKKKKTEREGARKGRRWREISAAPLLCVEGRE</sequence>
<dbReference type="Proteomes" id="UP000607653">
    <property type="component" value="Unassembled WGS sequence"/>
</dbReference>
<reference evidence="2 3" key="1">
    <citation type="journal article" date="2020" name="Mol. Biol. Evol.">
        <title>Distinct Expression and Methylation Patterns for Genes with Different Fates following a Single Whole-Genome Duplication in Flowering Plants.</title>
        <authorList>
            <person name="Shi T."/>
            <person name="Rahmani R.S."/>
            <person name="Gugger P.F."/>
            <person name="Wang M."/>
            <person name="Li H."/>
            <person name="Zhang Y."/>
            <person name="Li Z."/>
            <person name="Wang Q."/>
            <person name="Van de Peer Y."/>
            <person name="Marchal K."/>
            <person name="Chen J."/>
        </authorList>
    </citation>
    <scope>NUCLEOTIDE SEQUENCE [LARGE SCALE GENOMIC DNA]</scope>
    <source>
        <tissue evidence="2">Leaf</tissue>
    </source>
</reference>
<proteinExistence type="predicted"/>
<dbReference type="EMBL" id="DUZY01000005">
    <property type="protein sequence ID" value="DAD39002.1"/>
    <property type="molecule type" value="Genomic_DNA"/>
</dbReference>
<evidence type="ECO:0000256" key="1">
    <source>
        <dbReference type="SAM" id="MobiDB-lite"/>
    </source>
</evidence>